<proteinExistence type="predicted"/>
<comment type="caution">
    <text evidence="2">The sequence shown here is derived from an EMBL/GenBank/DDBJ whole genome shotgun (WGS) entry which is preliminary data.</text>
</comment>
<keyword evidence="3" id="KW-1185">Reference proteome</keyword>
<dbReference type="InterPro" id="IPR028973">
    <property type="entry name" value="PhnB-like"/>
</dbReference>
<sequence length="131" mass="14241">MAKLIPFLFSEDARAQAAFYAEAIQGTVQSVSTFGQMPGTDETLKDKVMHLCLSSSDITIFMADAMDDLTRGRNFSLNLEFPSAAEGQAAFDHLSTDAVGIRQPLAPAPWGGQYGELEDKFGVSWMITCPQ</sequence>
<dbReference type="PANTHER" id="PTHR33990">
    <property type="entry name" value="PROTEIN YJDN-RELATED"/>
    <property type="match status" value="1"/>
</dbReference>
<evidence type="ECO:0000313" key="2">
    <source>
        <dbReference type="EMBL" id="TFE90984.1"/>
    </source>
</evidence>
<evidence type="ECO:0000259" key="1">
    <source>
        <dbReference type="Pfam" id="PF06983"/>
    </source>
</evidence>
<reference evidence="2 3" key="1">
    <citation type="submission" date="2017-03" db="EMBL/GenBank/DDBJ databases">
        <title>Isolation of Levoglucosan Utilizing Bacteria.</title>
        <authorList>
            <person name="Arya A.S."/>
        </authorList>
    </citation>
    <scope>NUCLEOTIDE SEQUENCE [LARGE SCALE GENOMIC DNA]</scope>
    <source>
        <strain evidence="2 3">MEC069</strain>
    </source>
</reference>
<dbReference type="RefSeq" id="WP_134749943.1">
    <property type="nucleotide sequence ID" value="NZ_MYFO02000007.1"/>
</dbReference>
<dbReference type="CDD" id="cd06588">
    <property type="entry name" value="PhnB_like"/>
    <property type="match status" value="1"/>
</dbReference>
<dbReference type="InterPro" id="IPR029068">
    <property type="entry name" value="Glyas_Bleomycin-R_OHBP_Dase"/>
</dbReference>
<dbReference type="AlphaFoldDB" id="A0A4Y8QA35"/>
<feature type="domain" description="PhnB-like" evidence="1">
    <location>
        <begin position="5"/>
        <end position="128"/>
    </location>
</feature>
<dbReference type="EMBL" id="MYFO01000003">
    <property type="protein sequence ID" value="TFE90984.1"/>
    <property type="molecule type" value="Genomic_DNA"/>
</dbReference>
<accession>A0A4Y8QA35</accession>
<dbReference type="PANTHER" id="PTHR33990:SF1">
    <property type="entry name" value="PROTEIN YJDN"/>
    <property type="match status" value="1"/>
</dbReference>
<dbReference type="Proteomes" id="UP000298246">
    <property type="component" value="Unassembled WGS sequence"/>
</dbReference>
<name>A0A4Y8QA35_9BACL</name>
<dbReference type="SUPFAM" id="SSF54593">
    <property type="entry name" value="Glyoxalase/Bleomycin resistance protein/Dihydroxybiphenyl dioxygenase"/>
    <property type="match status" value="1"/>
</dbReference>
<dbReference type="OrthoDB" id="9795306at2"/>
<protein>
    <recommendedName>
        <fullName evidence="1">PhnB-like domain-containing protein</fullName>
    </recommendedName>
</protein>
<dbReference type="Pfam" id="PF06983">
    <property type="entry name" value="3-dmu-9_3-mt"/>
    <property type="match status" value="1"/>
</dbReference>
<dbReference type="Gene3D" id="3.10.180.10">
    <property type="entry name" value="2,3-Dihydroxybiphenyl 1,2-Dioxygenase, domain 1"/>
    <property type="match status" value="1"/>
</dbReference>
<gene>
    <name evidence="2" type="ORF">B5M42_03945</name>
</gene>
<evidence type="ECO:0000313" key="3">
    <source>
        <dbReference type="Proteomes" id="UP000298246"/>
    </source>
</evidence>
<organism evidence="2 3">
    <name type="scientific">Paenibacillus athensensis</name>
    <dbReference type="NCBI Taxonomy" id="1967502"/>
    <lineage>
        <taxon>Bacteria</taxon>
        <taxon>Bacillati</taxon>
        <taxon>Bacillota</taxon>
        <taxon>Bacilli</taxon>
        <taxon>Bacillales</taxon>
        <taxon>Paenibacillaceae</taxon>
        <taxon>Paenibacillus</taxon>
    </lineage>
</organism>